<evidence type="ECO:0000256" key="3">
    <source>
        <dbReference type="ARBA" id="ARBA00023125"/>
    </source>
</evidence>
<dbReference type="SUPFAM" id="SSF52540">
    <property type="entry name" value="P-loop containing nucleoside triphosphate hydrolases"/>
    <property type="match status" value="1"/>
</dbReference>
<evidence type="ECO:0000256" key="4">
    <source>
        <dbReference type="ARBA" id="ARBA00023242"/>
    </source>
</evidence>
<feature type="region of interest" description="Disordered" evidence="6">
    <location>
        <begin position="1"/>
        <end position="23"/>
    </location>
</feature>
<dbReference type="Proteomes" id="UP000602510">
    <property type="component" value="Unassembled WGS sequence"/>
</dbReference>
<dbReference type="InterPro" id="IPR027417">
    <property type="entry name" value="P-loop_NTPase"/>
</dbReference>
<dbReference type="AlphaFoldDB" id="A0A833T0M9"/>
<dbReference type="GO" id="GO:0003688">
    <property type="term" value="F:DNA replication origin binding"/>
    <property type="evidence" value="ECO:0007669"/>
    <property type="project" value="TreeGrafter"/>
</dbReference>
<dbReference type="Gene3D" id="3.40.50.300">
    <property type="entry name" value="P-loop containing nucleotide triphosphate hydrolases"/>
    <property type="match status" value="1"/>
</dbReference>
<evidence type="ECO:0000313" key="11">
    <source>
        <dbReference type="Proteomes" id="UP000602510"/>
    </source>
</evidence>
<dbReference type="EMBL" id="JAACNO010002065">
    <property type="protein sequence ID" value="KAF4135703.1"/>
    <property type="molecule type" value="Genomic_DNA"/>
</dbReference>
<dbReference type="Pfam" id="PF13191">
    <property type="entry name" value="AAA_16"/>
    <property type="match status" value="1"/>
</dbReference>
<dbReference type="Proteomes" id="UP000704712">
    <property type="component" value="Unassembled WGS sequence"/>
</dbReference>
<dbReference type="EMBL" id="JAACNO010000052">
    <property type="protein sequence ID" value="KAF4150524.1"/>
    <property type="molecule type" value="Genomic_DNA"/>
</dbReference>
<comment type="similarity">
    <text evidence="5">Belongs to the ORC1 family.</text>
</comment>
<keyword evidence="5" id="KW-0067">ATP-binding</keyword>
<dbReference type="GO" id="GO:0033314">
    <property type="term" value="P:mitotic DNA replication checkpoint signaling"/>
    <property type="evidence" value="ECO:0007669"/>
    <property type="project" value="TreeGrafter"/>
</dbReference>
<comment type="function">
    <text evidence="5">Component of the origin recognition complex (ORC) that binds origins of replication. DNA-binding is ATP-dependent, however specific DNA sequences that define origins of replication have not been identified so far. ORC is required to assemble the pre-replication complex necessary to initiate DNA replication.</text>
</comment>
<dbReference type="GO" id="GO:0006270">
    <property type="term" value="P:DNA replication initiation"/>
    <property type="evidence" value="ECO:0007669"/>
    <property type="project" value="TreeGrafter"/>
</dbReference>
<evidence type="ECO:0000313" key="8">
    <source>
        <dbReference type="EMBL" id="KAF4043873.1"/>
    </source>
</evidence>
<gene>
    <name evidence="8" type="ORF">GN244_ATG03746</name>
    <name evidence="10" type="ORF">GN958_ATG00299</name>
    <name evidence="9" type="ORF">GN958_ATG15100</name>
</gene>
<reference evidence="8" key="1">
    <citation type="submission" date="2020-04" db="EMBL/GenBank/DDBJ databases">
        <title>Hybrid Assembly of Korean Phytophthora infestans isolates.</title>
        <authorList>
            <person name="Prokchorchik M."/>
            <person name="Lee Y."/>
            <person name="Seo J."/>
            <person name="Cho J.-H."/>
            <person name="Park Y.-E."/>
            <person name="Jang D.-C."/>
            <person name="Im J.-S."/>
            <person name="Choi J.-G."/>
            <person name="Park H.-J."/>
            <person name="Lee G.-B."/>
            <person name="Lee Y.-G."/>
            <person name="Hong S.-Y."/>
            <person name="Cho K."/>
            <person name="Sohn K.H."/>
        </authorList>
    </citation>
    <scope>NUCLEOTIDE SEQUENCE</scope>
    <source>
        <strain evidence="8">KR_1_A1</strain>
        <strain evidence="9">KR_2_A2</strain>
    </source>
</reference>
<keyword evidence="4 5" id="KW-0539">Nucleus</keyword>
<sequence>MPLKRPSSDQFDANRPHKVSGALPPAANAAVKKLQRACKELQLSSLPRVMTGREEERDEIYTALRSSIEQQSAGGPIYISGLPGAGKTSIVKEVIRMLEAQRDSGKLRNFAWVEVNGLQMPRPDVAYTVLWKALHPPTTEEEDSELQPSRANVSAARRCEILQREFHTKSSTRPMLLVLLDEMDFMLAGKNQVLYNLLEWQTSASAKLVLVGIANTMDLPERLPTKIRSRLGGHRITFSAYTRAQLENIIQQRLLQLDIFSEEAIQICAKTLAHQSGDVRQALSLCRKSAEVCLHRLTELDRSAAATNKGELFVTGQDLHDAQQAVSVSAPMSRLRACSKFECTFLVALRMEVRSNATRGVNKNGAELEAVIERFAILCKTHSFVPIPRLRGLLFICDELERSGIIKQISTRTSRYPLLELRCSHQELQDVFLTHHIGMQLIS</sequence>
<dbReference type="GO" id="GO:0005664">
    <property type="term" value="C:nuclear origin of replication recognition complex"/>
    <property type="evidence" value="ECO:0007669"/>
    <property type="project" value="TreeGrafter"/>
</dbReference>
<comment type="subcellular location">
    <subcellularLocation>
        <location evidence="1 5">Nucleus</location>
    </subcellularLocation>
</comment>
<dbReference type="InterPro" id="IPR041664">
    <property type="entry name" value="AAA_16"/>
</dbReference>
<name>A0A833T0M9_PHYIN</name>
<protein>
    <recommendedName>
        <fullName evidence="5">Origin recognition complex subunit 1</fullName>
    </recommendedName>
</protein>
<comment type="subunit">
    <text evidence="5">ORC is composed of six subunits.</text>
</comment>
<dbReference type="InterPro" id="IPR050311">
    <property type="entry name" value="ORC1/CDC6"/>
</dbReference>
<comment type="caution">
    <text evidence="8">The sequence shown here is derived from an EMBL/GenBank/DDBJ whole genome shotgun (WGS) entry which is preliminary data.</text>
</comment>
<dbReference type="OMA" id="IQICAKS"/>
<dbReference type="PANTHER" id="PTHR10763">
    <property type="entry name" value="CELL DIVISION CONTROL PROTEIN 6-RELATED"/>
    <property type="match status" value="1"/>
</dbReference>
<organism evidence="8 11">
    <name type="scientific">Phytophthora infestans</name>
    <name type="common">Potato late blight agent</name>
    <name type="synonym">Botrytis infestans</name>
    <dbReference type="NCBI Taxonomy" id="4787"/>
    <lineage>
        <taxon>Eukaryota</taxon>
        <taxon>Sar</taxon>
        <taxon>Stramenopiles</taxon>
        <taxon>Oomycota</taxon>
        <taxon>Peronosporomycetes</taxon>
        <taxon>Peronosporales</taxon>
        <taxon>Peronosporaceae</taxon>
        <taxon>Phytophthora</taxon>
    </lineage>
</organism>
<accession>A0A833T0M9</accession>
<evidence type="ECO:0000256" key="5">
    <source>
        <dbReference type="RuleBase" id="RU365058"/>
    </source>
</evidence>
<dbReference type="Pfam" id="PF22606">
    <property type="entry name" value="Cdc6-ORC-like_ATPase_lid"/>
    <property type="match status" value="1"/>
</dbReference>
<keyword evidence="2 5" id="KW-0235">DNA replication</keyword>
<proteinExistence type="inferred from homology"/>
<dbReference type="SMART" id="SM00382">
    <property type="entry name" value="AAA"/>
    <property type="match status" value="1"/>
</dbReference>
<evidence type="ECO:0000256" key="6">
    <source>
        <dbReference type="SAM" id="MobiDB-lite"/>
    </source>
</evidence>
<keyword evidence="11" id="KW-1185">Reference proteome</keyword>
<dbReference type="InterPro" id="IPR054425">
    <property type="entry name" value="Cdc6_ORC1-like_ATPase_lid"/>
</dbReference>
<evidence type="ECO:0000259" key="7">
    <source>
        <dbReference type="SMART" id="SM00382"/>
    </source>
</evidence>
<dbReference type="CDD" id="cd00009">
    <property type="entry name" value="AAA"/>
    <property type="match status" value="1"/>
</dbReference>
<evidence type="ECO:0000313" key="9">
    <source>
        <dbReference type="EMBL" id="KAF4135703.1"/>
    </source>
</evidence>
<dbReference type="InterPro" id="IPR003593">
    <property type="entry name" value="AAA+_ATPase"/>
</dbReference>
<keyword evidence="3 5" id="KW-0238">DNA-binding</keyword>
<evidence type="ECO:0000256" key="2">
    <source>
        <dbReference type="ARBA" id="ARBA00022705"/>
    </source>
</evidence>
<dbReference type="EMBL" id="WSZM01000079">
    <property type="protein sequence ID" value="KAF4043873.1"/>
    <property type="molecule type" value="Genomic_DNA"/>
</dbReference>
<dbReference type="PANTHER" id="PTHR10763:SF23">
    <property type="entry name" value="ORIGIN RECOGNITION COMPLEX SUBUNIT 1"/>
    <property type="match status" value="1"/>
</dbReference>
<feature type="domain" description="AAA+ ATPase" evidence="7">
    <location>
        <begin position="73"/>
        <end position="237"/>
    </location>
</feature>
<dbReference type="GO" id="GO:0005524">
    <property type="term" value="F:ATP binding"/>
    <property type="evidence" value="ECO:0007669"/>
    <property type="project" value="UniProtKB-KW"/>
</dbReference>
<keyword evidence="5" id="KW-0547">Nucleotide-binding</keyword>
<evidence type="ECO:0000256" key="1">
    <source>
        <dbReference type="ARBA" id="ARBA00004123"/>
    </source>
</evidence>
<evidence type="ECO:0000313" key="10">
    <source>
        <dbReference type="EMBL" id="KAF4150524.1"/>
    </source>
</evidence>